<dbReference type="GO" id="GO:0000428">
    <property type="term" value="C:DNA-directed RNA polymerase complex"/>
    <property type="evidence" value="ECO:0007669"/>
    <property type="project" value="UniProtKB-KW"/>
</dbReference>
<evidence type="ECO:0000256" key="2">
    <source>
        <dbReference type="ARBA" id="ARBA00022478"/>
    </source>
</evidence>
<keyword evidence="5" id="KW-0804">Transcription</keyword>
<evidence type="ECO:0000259" key="7">
    <source>
        <dbReference type="Pfam" id="PF00562"/>
    </source>
</evidence>
<dbReference type="PANTHER" id="PTHR20856">
    <property type="entry name" value="DNA-DIRECTED RNA POLYMERASE I SUBUNIT 2"/>
    <property type="match status" value="1"/>
</dbReference>
<dbReference type="OrthoDB" id="9803954at2"/>
<organism evidence="10 11">
    <name type="scientific">Gloeobacter kilaueensis (strain ATCC BAA-2537 / CCAP 1431/1 / ULC 316 / JS1)</name>
    <dbReference type="NCBI Taxonomy" id="1183438"/>
    <lineage>
        <taxon>Bacteria</taxon>
        <taxon>Bacillati</taxon>
        <taxon>Cyanobacteriota</taxon>
        <taxon>Cyanophyceae</taxon>
        <taxon>Gloeobacterales</taxon>
        <taxon>Gloeobacteraceae</taxon>
        <taxon>Gloeobacter</taxon>
    </lineage>
</organism>
<dbReference type="InterPro" id="IPR007641">
    <property type="entry name" value="RNA_pol_Rpb2_7"/>
</dbReference>
<dbReference type="InterPro" id="IPR007645">
    <property type="entry name" value="RNA_pol_Rpb2_3"/>
</dbReference>
<sequence length="1002" mass="111169">MEQPFHQPDGEAAIFQPDARATDRGREAAARTSSNWQQSIAIEERLGPPGSWPLLGVHSRSWIAFCNRQLPALLVQLGVLKTECGRWQLEFSGNLRWARTPGWSEIRRTEQSWRCRLEAECILNGISSWLHCGDLPMLGPEQTFWLDGVERVVIHQLLRAPGLYWESSQTDGRIRHLLQLLGERGAHLKIEAVGEKTTVRLGAHITVSTRQWREWLDCEDSGVEKQLASMYLGTYGRQRVNSRLAPFATRSLPLTQGLWMRWPDLELLWRAWSAWVRDTPPPDETDGLAHKILYPVGRQIGREVHRYLEIFARKWRSLCMPVKPVIQLDIGRVVAVFLKTSPTSQAVDQTNPLAALAHRRRVTLLGKGGLKKERVPDQARNVHPSHFGRLCPIDAGEGQSVGLRYHLARYVAVDEEGRLGTAVIDQQTGERAIIWSDEEHLTCIQPGVELSAGQLRAGTGARWAWPTPTAGFSASLVCTPFLEHTDAARAVMSAGHMGQAVAPWRVQVPLVLSGGEEPVARESGFNLYSPVDGKVERVCARQIQVSGQRLELIKFRPGNMRTSAKVQIHQRPVVEVGQYVEAGELLADGYASCGGILSLGANLWVGYLSYEGYNFEDGIVISERVVREGLLSAVMMKTHEVDLRRTELGDERFAASLLVDAPADATNAHLNPRTGLPFIGSKISNGRIIAGRLSPRKTRSELSGEEVLAEMLGYFGGRYRERHAVAGMGEEGTVIDVRIVTEDLPPDIIARAIITVAHRTQLEVGDKLSGRNGNKGIITLIAPEEDMPLLPDGTPLDILLNPLGVPSRMNLGQVYETQLGLCARVLGRSYTVSQFDEVYDDRSEDLLYRELEKARQVAPWILPGGRVWLRDGRTGETYDRPVCVGSQYILAAEHMVAKKEHARSEGAYDLVTGQPVAGRKAGGGQRIGEMEAWALMAHGAAFTLHEMMTVKSDDPESRLKCHHDLCMGKLPVLNRTGIPLAFEALIGELRSTALDLRFGKIK</sequence>
<evidence type="ECO:0000256" key="3">
    <source>
        <dbReference type="ARBA" id="ARBA00022679"/>
    </source>
</evidence>
<dbReference type="InterPro" id="IPR037033">
    <property type="entry name" value="DNA-dir_RNAP_su2_hyb_sf"/>
</dbReference>
<comment type="similarity">
    <text evidence="6">Belongs to the RNA polymerase beta chain family.</text>
</comment>
<dbReference type="eggNOG" id="COG0085">
    <property type="taxonomic scope" value="Bacteria"/>
</dbReference>
<dbReference type="HOGENOM" id="CLU_299309_0_0_3"/>
<dbReference type="GO" id="GO:0032549">
    <property type="term" value="F:ribonucleoside binding"/>
    <property type="evidence" value="ECO:0007669"/>
    <property type="project" value="InterPro"/>
</dbReference>
<feature type="domain" description="RNA polymerase Rpb2" evidence="8">
    <location>
        <begin position="923"/>
        <end position="998"/>
    </location>
</feature>
<dbReference type="KEGG" id="glj:GKIL_1727"/>
<dbReference type="AlphaFoldDB" id="U5QGH6"/>
<evidence type="ECO:0000313" key="11">
    <source>
        <dbReference type="Proteomes" id="UP000017396"/>
    </source>
</evidence>
<dbReference type="GO" id="GO:0006351">
    <property type="term" value="P:DNA-templated transcription"/>
    <property type="evidence" value="ECO:0007669"/>
    <property type="project" value="InterPro"/>
</dbReference>
<dbReference type="Gene3D" id="3.90.1100.10">
    <property type="match status" value="1"/>
</dbReference>
<dbReference type="EMBL" id="CP003587">
    <property type="protein sequence ID" value="AGY57973.1"/>
    <property type="molecule type" value="Genomic_DNA"/>
</dbReference>
<dbReference type="Pfam" id="PF00562">
    <property type="entry name" value="RNA_pol_Rpb2_6"/>
    <property type="match status" value="1"/>
</dbReference>
<dbReference type="RefSeq" id="WP_023173095.1">
    <property type="nucleotide sequence ID" value="NC_022600.1"/>
</dbReference>
<feature type="domain" description="RNA polymerase Rpb2" evidence="9">
    <location>
        <begin position="345"/>
        <end position="412"/>
    </location>
</feature>
<dbReference type="Pfam" id="PF04565">
    <property type="entry name" value="RNA_pol_Rpb2_3"/>
    <property type="match status" value="1"/>
</dbReference>
<keyword evidence="4 10" id="KW-0548">Nucleotidyltransferase</keyword>
<evidence type="ECO:0000256" key="4">
    <source>
        <dbReference type="ARBA" id="ARBA00022695"/>
    </source>
</evidence>
<evidence type="ECO:0000313" key="10">
    <source>
        <dbReference type="EMBL" id="AGY57973.1"/>
    </source>
</evidence>
<proteinExistence type="inferred from homology"/>
<dbReference type="Gene3D" id="2.40.270.10">
    <property type="entry name" value="DNA-directed RNA polymerase, subunit 2, domain 6"/>
    <property type="match status" value="1"/>
</dbReference>
<dbReference type="Proteomes" id="UP000017396">
    <property type="component" value="Chromosome"/>
</dbReference>
<dbReference type="EC" id="2.7.7.6" evidence="1"/>
<keyword evidence="11" id="KW-1185">Reference proteome</keyword>
<keyword evidence="2 10" id="KW-0240">DNA-directed RNA polymerase</keyword>
<evidence type="ECO:0000256" key="6">
    <source>
        <dbReference type="RuleBase" id="RU000434"/>
    </source>
</evidence>
<dbReference type="Gene3D" id="2.40.50.150">
    <property type="match status" value="1"/>
</dbReference>
<evidence type="ECO:0000256" key="5">
    <source>
        <dbReference type="ARBA" id="ARBA00023163"/>
    </source>
</evidence>
<dbReference type="Gene3D" id="2.40.50.100">
    <property type="match status" value="1"/>
</dbReference>
<dbReference type="GO" id="GO:0003899">
    <property type="term" value="F:DNA-directed RNA polymerase activity"/>
    <property type="evidence" value="ECO:0007669"/>
    <property type="project" value="UniProtKB-EC"/>
</dbReference>
<evidence type="ECO:0000256" key="1">
    <source>
        <dbReference type="ARBA" id="ARBA00012418"/>
    </source>
</evidence>
<keyword evidence="3 10" id="KW-0808">Transferase</keyword>
<dbReference type="InterPro" id="IPR007120">
    <property type="entry name" value="DNA-dir_RNAP_su2_dom"/>
</dbReference>
<protein>
    <recommendedName>
        <fullName evidence="1">DNA-directed RNA polymerase</fullName>
        <ecNumber evidence="1">2.7.7.6</ecNumber>
    </recommendedName>
</protein>
<dbReference type="STRING" id="1183438.GKIL_1727"/>
<accession>U5QGH6</accession>
<dbReference type="SUPFAM" id="SSF64484">
    <property type="entry name" value="beta and beta-prime subunits of DNA dependent RNA-polymerase"/>
    <property type="match status" value="1"/>
</dbReference>
<feature type="domain" description="DNA-directed RNA polymerase subunit 2 hybrid-binding" evidence="7">
    <location>
        <begin position="559"/>
        <end position="920"/>
    </location>
</feature>
<dbReference type="Pfam" id="PF04560">
    <property type="entry name" value="RNA_pol_Rpb2_7"/>
    <property type="match status" value="1"/>
</dbReference>
<dbReference type="PATRIC" id="fig|1183438.3.peg.1696"/>
<evidence type="ECO:0000259" key="9">
    <source>
        <dbReference type="Pfam" id="PF04565"/>
    </source>
</evidence>
<gene>
    <name evidence="10" type="primary">rpoB</name>
    <name evidence="10" type="ORF">GKIL_1727</name>
</gene>
<reference evidence="10 11" key="1">
    <citation type="journal article" date="2013" name="PLoS ONE">
        <title>Cultivation and Complete Genome Sequencing of Gloeobacter kilaueensis sp. nov., from a Lava Cave in Kilauea Caldera, Hawai'i.</title>
        <authorList>
            <person name="Saw J.H."/>
            <person name="Schatz M."/>
            <person name="Brown M.V."/>
            <person name="Kunkel D.D."/>
            <person name="Foster J.S."/>
            <person name="Shick H."/>
            <person name="Christensen S."/>
            <person name="Hou S."/>
            <person name="Wan X."/>
            <person name="Donachie S.P."/>
        </authorList>
    </citation>
    <scope>NUCLEOTIDE SEQUENCE [LARGE SCALE GENOMIC DNA]</scope>
    <source>
        <strain evidence="11">JS</strain>
    </source>
</reference>
<evidence type="ECO:0000259" key="8">
    <source>
        <dbReference type="Pfam" id="PF04560"/>
    </source>
</evidence>
<dbReference type="GO" id="GO:0003677">
    <property type="term" value="F:DNA binding"/>
    <property type="evidence" value="ECO:0007669"/>
    <property type="project" value="InterPro"/>
</dbReference>
<dbReference type="InterPro" id="IPR014724">
    <property type="entry name" value="RNA_pol_RPB2_OB-fold"/>
</dbReference>
<name>U5QGH6_GLOK1</name>
<dbReference type="Gene3D" id="3.90.1800.10">
    <property type="entry name" value="RNA polymerase alpha subunit dimerisation domain"/>
    <property type="match status" value="1"/>
</dbReference>
<dbReference type="InterPro" id="IPR015712">
    <property type="entry name" value="DNA-dir_RNA_pol_su2"/>
</dbReference>